<dbReference type="EMBL" id="JAARSH010000002">
    <property type="protein sequence ID" value="MBC1615345.1"/>
    <property type="molecule type" value="Genomic_DNA"/>
</dbReference>
<feature type="domain" description="DUF7167" evidence="1">
    <location>
        <begin position="4"/>
        <end position="66"/>
    </location>
</feature>
<dbReference type="InterPro" id="IPR055591">
    <property type="entry name" value="DUF7167"/>
</dbReference>
<dbReference type="AlphaFoldDB" id="A0A842AGE8"/>
<gene>
    <name evidence="2" type="ORF">HB904_04050</name>
</gene>
<evidence type="ECO:0000313" key="2">
    <source>
        <dbReference type="EMBL" id="MBC1615345.1"/>
    </source>
</evidence>
<accession>A0A842AGE8</accession>
<dbReference type="Proteomes" id="UP000574104">
    <property type="component" value="Unassembled WGS sequence"/>
</dbReference>
<dbReference type="Pfam" id="PF23768">
    <property type="entry name" value="DUF7167"/>
    <property type="match status" value="1"/>
</dbReference>
<organism evidence="2 3">
    <name type="scientific">Listeria booriae</name>
    <dbReference type="NCBI Taxonomy" id="1552123"/>
    <lineage>
        <taxon>Bacteria</taxon>
        <taxon>Bacillati</taxon>
        <taxon>Bacillota</taxon>
        <taxon>Bacilli</taxon>
        <taxon>Bacillales</taxon>
        <taxon>Listeriaceae</taxon>
        <taxon>Listeria</taxon>
    </lineage>
</organism>
<name>A0A842AGE8_9LIST</name>
<dbReference type="RefSeq" id="WP_185434240.1">
    <property type="nucleotide sequence ID" value="NZ_JAARSH010000002.1"/>
</dbReference>
<evidence type="ECO:0000259" key="1">
    <source>
        <dbReference type="Pfam" id="PF23768"/>
    </source>
</evidence>
<evidence type="ECO:0000313" key="3">
    <source>
        <dbReference type="Proteomes" id="UP000574104"/>
    </source>
</evidence>
<protein>
    <recommendedName>
        <fullName evidence="1">DUF7167 domain-containing protein</fullName>
    </recommendedName>
</protein>
<sequence>MKDKKVTFHVATDKVGSAITEYFYLKAELDIEFDKLTPKELDSEIAEAYDNWLGNNIDSGWSIEEEVTEC</sequence>
<comment type="caution">
    <text evidence="2">The sequence shown here is derived from an EMBL/GenBank/DDBJ whole genome shotgun (WGS) entry which is preliminary data.</text>
</comment>
<proteinExistence type="predicted"/>
<reference evidence="2 3" key="1">
    <citation type="submission" date="2020-03" db="EMBL/GenBank/DDBJ databases">
        <title>Soil Listeria distribution.</title>
        <authorList>
            <person name="Liao J."/>
            <person name="Wiedmann M."/>
        </authorList>
    </citation>
    <scope>NUCLEOTIDE SEQUENCE [LARGE SCALE GENOMIC DNA]</scope>
    <source>
        <strain evidence="2 3">FSL L7-1299</strain>
    </source>
</reference>